<evidence type="ECO:0000256" key="3">
    <source>
        <dbReference type="ARBA" id="ARBA00022692"/>
    </source>
</evidence>
<keyword evidence="5 6" id="KW-0472">Membrane</keyword>
<keyword evidence="2" id="KW-1003">Cell membrane</keyword>
<dbReference type="Pfam" id="PF01810">
    <property type="entry name" value="LysE"/>
    <property type="match status" value="1"/>
</dbReference>
<sequence length="200" mass="21940">MTGIGVFLIAMVCSFGGSIPPGSINLSVMQLAMQNKKAGALTFAIAAAMVEFVYAGVAVRFQIYLTEHVEVASWFKWISGGVLILLGVLNLVKKVKQVERKEIGEKRAGFLKGMLVALANPLAIPFWLAVTAYLQSMNWVRLSADNYLLYVGGVSTGTFLLLVSVIYLGSRFSSIQDNVFVLYRLPGIIFVFMGLWTFIQ</sequence>
<keyword evidence="3 6" id="KW-0812">Transmembrane</keyword>
<keyword evidence="4 6" id="KW-1133">Transmembrane helix</keyword>
<keyword evidence="8" id="KW-1185">Reference proteome</keyword>
<protein>
    <submittedName>
        <fullName evidence="7">Threonine/homoserine/homoserine lactone efflux protein</fullName>
    </submittedName>
</protein>
<feature type="transmembrane region" description="Helical" evidence="6">
    <location>
        <begin position="147"/>
        <end position="169"/>
    </location>
</feature>
<reference evidence="8" key="1">
    <citation type="submission" date="2016-11" db="EMBL/GenBank/DDBJ databases">
        <authorList>
            <person name="Varghese N."/>
            <person name="Submissions S."/>
        </authorList>
    </citation>
    <scope>NUCLEOTIDE SEQUENCE [LARGE SCALE GENOMIC DNA]</scope>
    <source>
        <strain evidence="8">DSM 26134</strain>
    </source>
</reference>
<dbReference type="STRING" id="156994.SAMN04488028_10248"/>
<dbReference type="AlphaFoldDB" id="A0A1M6N160"/>
<evidence type="ECO:0000256" key="6">
    <source>
        <dbReference type="SAM" id="Phobius"/>
    </source>
</evidence>
<feature type="transmembrane region" description="Helical" evidence="6">
    <location>
        <begin position="181"/>
        <end position="199"/>
    </location>
</feature>
<dbReference type="GO" id="GO:0005886">
    <property type="term" value="C:plasma membrane"/>
    <property type="evidence" value="ECO:0007669"/>
    <property type="project" value="UniProtKB-SubCell"/>
</dbReference>
<dbReference type="GO" id="GO:0006865">
    <property type="term" value="P:amino acid transport"/>
    <property type="evidence" value="ECO:0007669"/>
    <property type="project" value="InterPro"/>
</dbReference>
<evidence type="ECO:0000256" key="1">
    <source>
        <dbReference type="ARBA" id="ARBA00004651"/>
    </source>
</evidence>
<comment type="subcellular location">
    <subcellularLocation>
        <location evidence="1">Cell membrane</location>
        <topology evidence="1">Multi-pass membrane protein</topology>
    </subcellularLocation>
</comment>
<feature type="transmembrane region" description="Helical" evidence="6">
    <location>
        <begin position="74"/>
        <end position="92"/>
    </location>
</feature>
<feature type="transmembrane region" description="Helical" evidence="6">
    <location>
        <begin position="113"/>
        <end position="135"/>
    </location>
</feature>
<name>A0A1M6N160_REIAG</name>
<accession>A0A1M6N160</accession>
<gene>
    <name evidence="7" type="ORF">SAMN04488028_10248</name>
</gene>
<feature type="transmembrane region" description="Helical" evidence="6">
    <location>
        <begin position="40"/>
        <end position="62"/>
    </location>
</feature>
<dbReference type="Proteomes" id="UP000184474">
    <property type="component" value="Unassembled WGS sequence"/>
</dbReference>
<dbReference type="InterPro" id="IPR001123">
    <property type="entry name" value="LeuE-type"/>
</dbReference>
<evidence type="ECO:0000256" key="2">
    <source>
        <dbReference type="ARBA" id="ARBA00022475"/>
    </source>
</evidence>
<evidence type="ECO:0000313" key="7">
    <source>
        <dbReference type="EMBL" id="SHJ89366.1"/>
    </source>
</evidence>
<evidence type="ECO:0000313" key="8">
    <source>
        <dbReference type="Proteomes" id="UP000184474"/>
    </source>
</evidence>
<evidence type="ECO:0000256" key="5">
    <source>
        <dbReference type="ARBA" id="ARBA00023136"/>
    </source>
</evidence>
<proteinExistence type="predicted"/>
<dbReference type="EMBL" id="FRAA01000002">
    <property type="protein sequence ID" value="SHJ89366.1"/>
    <property type="molecule type" value="Genomic_DNA"/>
</dbReference>
<dbReference type="RefSeq" id="WP_084190408.1">
    <property type="nucleotide sequence ID" value="NZ_FRAA01000002.1"/>
</dbReference>
<evidence type="ECO:0000256" key="4">
    <source>
        <dbReference type="ARBA" id="ARBA00022989"/>
    </source>
</evidence>
<feature type="transmembrane region" description="Helical" evidence="6">
    <location>
        <begin position="6"/>
        <end position="28"/>
    </location>
</feature>
<organism evidence="7 8">
    <name type="scientific">Reichenbachiella agariperforans</name>
    <dbReference type="NCBI Taxonomy" id="156994"/>
    <lineage>
        <taxon>Bacteria</taxon>
        <taxon>Pseudomonadati</taxon>
        <taxon>Bacteroidota</taxon>
        <taxon>Cytophagia</taxon>
        <taxon>Cytophagales</taxon>
        <taxon>Reichenbachiellaceae</taxon>
        <taxon>Reichenbachiella</taxon>
    </lineage>
</organism>